<accession>A0A9W6RLQ8</accession>
<dbReference type="Proteomes" id="UP001165135">
    <property type="component" value="Unassembled WGS sequence"/>
</dbReference>
<reference evidence="2" key="1">
    <citation type="submission" date="2023-03" db="EMBL/GenBank/DDBJ databases">
        <title>Actinoallomurus iriomotensis NBRC 103681.</title>
        <authorList>
            <person name="Ichikawa N."/>
            <person name="Sato H."/>
            <person name="Tonouchi N."/>
        </authorList>
    </citation>
    <scope>NUCLEOTIDE SEQUENCE</scope>
    <source>
        <strain evidence="2">NBRC 103681</strain>
    </source>
</reference>
<keyword evidence="1" id="KW-1133">Transmembrane helix</keyword>
<dbReference type="AlphaFoldDB" id="A0A9W6RLQ8"/>
<feature type="transmembrane region" description="Helical" evidence="1">
    <location>
        <begin position="36"/>
        <end position="60"/>
    </location>
</feature>
<evidence type="ECO:0000256" key="1">
    <source>
        <dbReference type="SAM" id="Phobius"/>
    </source>
</evidence>
<evidence type="ECO:0000313" key="2">
    <source>
        <dbReference type="EMBL" id="GLY76347.1"/>
    </source>
</evidence>
<gene>
    <name evidence="2" type="ORF">Airi01_046140</name>
</gene>
<organism evidence="2 3">
    <name type="scientific">Actinoallomurus iriomotensis</name>
    <dbReference type="NCBI Taxonomy" id="478107"/>
    <lineage>
        <taxon>Bacteria</taxon>
        <taxon>Bacillati</taxon>
        <taxon>Actinomycetota</taxon>
        <taxon>Actinomycetes</taxon>
        <taxon>Streptosporangiales</taxon>
        <taxon>Thermomonosporaceae</taxon>
        <taxon>Actinoallomurus</taxon>
    </lineage>
</organism>
<proteinExistence type="predicted"/>
<evidence type="ECO:0000313" key="3">
    <source>
        <dbReference type="Proteomes" id="UP001165135"/>
    </source>
</evidence>
<dbReference type="EMBL" id="BSTJ01000005">
    <property type="protein sequence ID" value="GLY76347.1"/>
    <property type="molecule type" value="Genomic_DNA"/>
</dbReference>
<name>A0A9W6RLQ8_9ACTN</name>
<sequence length="94" mass="9870">MTTPNAPSISTPDRACPGLAAGGARYGACSLGPVPWVMLFIGLTFAGLVVIAVCAIKVFLAVRDLGREIQHTRGRLAPKHSALRTAARRLEETG</sequence>
<comment type="caution">
    <text evidence="2">The sequence shown here is derived from an EMBL/GenBank/DDBJ whole genome shotgun (WGS) entry which is preliminary data.</text>
</comment>
<keyword evidence="1" id="KW-0472">Membrane</keyword>
<keyword evidence="1" id="KW-0812">Transmembrane</keyword>
<protein>
    <submittedName>
        <fullName evidence="2">Uncharacterized protein</fullName>
    </submittedName>
</protein>